<feature type="compositionally biased region" description="Basic and acidic residues" evidence="1">
    <location>
        <begin position="7"/>
        <end position="17"/>
    </location>
</feature>
<dbReference type="AlphaFoldDB" id="A0A267EAC7"/>
<feature type="compositionally biased region" description="Low complexity" evidence="1">
    <location>
        <begin position="23"/>
        <end position="32"/>
    </location>
</feature>
<dbReference type="EMBL" id="NIVC01002440">
    <property type="protein sequence ID" value="PAA57844.1"/>
    <property type="molecule type" value="Genomic_DNA"/>
</dbReference>
<accession>A0A267EAC7</accession>
<feature type="non-terminal residue" evidence="3">
    <location>
        <position position="1"/>
    </location>
</feature>
<organism evidence="3 4">
    <name type="scientific">Macrostomum lignano</name>
    <dbReference type="NCBI Taxonomy" id="282301"/>
    <lineage>
        <taxon>Eukaryota</taxon>
        <taxon>Metazoa</taxon>
        <taxon>Spiralia</taxon>
        <taxon>Lophotrochozoa</taxon>
        <taxon>Platyhelminthes</taxon>
        <taxon>Rhabditophora</taxon>
        <taxon>Macrostomorpha</taxon>
        <taxon>Macrostomida</taxon>
        <taxon>Macrostomidae</taxon>
        <taxon>Macrostomum</taxon>
    </lineage>
</organism>
<reference evidence="3 4" key="1">
    <citation type="submission" date="2017-06" db="EMBL/GenBank/DDBJ databases">
        <title>A platform for efficient transgenesis in Macrostomum lignano, a flatworm model organism for stem cell research.</title>
        <authorList>
            <person name="Berezikov E."/>
        </authorList>
    </citation>
    <scope>NUCLEOTIDE SEQUENCE [LARGE SCALE GENOMIC DNA]</scope>
    <source>
        <strain evidence="3">DV1</strain>
        <tissue evidence="3">Whole organism</tissue>
    </source>
</reference>
<keyword evidence="2" id="KW-0812">Transmembrane</keyword>
<evidence type="ECO:0008006" key="5">
    <source>
        <dbReference type="Google" id="ProtNLM"/>
    </source>
</evidence>
<keyword evidence="2" id="KW-0472">Membrane</keyword>
<evidence type="ECO:0000313" key="4">
    <source>
        <dbReference type="Proteomes" id="UP000215902"/>
    </source>
</evidence>
<dbReference type="Proteomes" id="UP000215902">
    <property type="component" value="Unassembled WGS sequence"/>
</dbReference>
<comment type="caution">
    <text evidence="3">The sequence shown here is derived from an EMBL/GenBank/DDBJ whole genome shotgun (WGS) entry which is preliminary data.</text>
</comment>
<evidence type="ECO:0000256" key="1">
    <source>
        <dbReference type="SAM" id="MobiDB-lite"/>
    </source>
</evidence>
<dbReference type="InterPro" id="IPR013761">
    <property type="entry name" value="SAM/pointed_sf"/>
</dbReference>
<keyword evidence="4" id="KW-1185">Reference proteome</keyword>
<feature type="region of interest" description="Disordered" evidence="1">
    <location>
        <begin position="1"/>
        <end position="32"/>
    </location>
</feature>
<sequence>YQMTDEPFERQAAESRPRPRNLSVASASSSASSAATSGQEALRRCLQRAGLSDCAGLFPAEFSLSQFRQLTADRLRIELGVTDQRLRSRILCAVRRARCADESDREVRWAGLGRCARRGTRFCLWGCCFVSASALSVCLSVCLSVRLSYLFVCLSNDFLVCLFAC</sequence>
<protein>
    <recommendedName>
        <fullName evidence="5">SAM domain-containing protein</fullName>
    </recommendedName>
</protein>
<name>A0A267EAC7_9PLAT</name>
<proteinExistence type="predicted"/>
<evidence type="ECO:0000256" key="2">
    <source>
        <dbReference type="SAM" id="Phobius"/>
    </source>
</evidence>
<gene>
    <name evidence="3" type="ORF">BOX15_Mlig020604g2</name>
</gene>
<keyword evidence="2" id="KW-1133">Transmembrane helix</keyword>
<feature type="transmembrane region" description="Helical" evidence="2">
    <location>
        <begin position="122"/>
        <end position="149"/>
    </location>
</feature>
<dbReference type="CDD" id="cd09487">
    <property type="entry name" value="SAM_superfamily"/>
    <property type="match status" value="1"/>
</dbReference>
<dbReference type="Gene3D" id="1.10.150.50">
    <property type="entry name" value="Transcription Factor, Ets-1"/>
    <property type="match status" value="1"/>
</dbReference>
<evidence type="ECO:0000313" key="3">
    <source>
        <dbReference type="EMBL" id="PAA57844.1"/>
    </source>
</evidence>